<evidence type="ECO:0000313" key="3">
    <source>
        <dbReference type="Proteomes" id="UP001056384"/>
    </source>
</evidence>
<sequence>MTLLYQPSSSGHWQHTGADDERDSTYEAVSDLLGVRLPVKPDQIPAEKPVMSVQLQGQQFRVPDPCSKQFYRELTYLSDEEMIEKYGLVLCTPEDYRRKTRRFSTESKSSAGSSVRSG</sequence>
<evidence type="ECO:0000256" key="1">
    <source>
        <dbReference type="SAM" id="MobiDB-lite"/>
    </source>
</evidence>
<accession>A0A9Q9EKQ6</accession>
<feature type="compositionally biased region" description="Low complexity" evidence="1">
    <location>
        <begin position="107"/>
        <end position="118"/>
    </location>
</feature>
<evidence type="ECO:0000313" key="2">
    <source>
        <dbReference type="EMBL" id="USW55051.1"/>
    </source>
</evidence>
<keyword evidence="3" id="KW-1185">Reference proteome</keyword>
<dbReference type="Proteomes" id="UP001056384">
    <property type="component" value="Chromosome 7"/>
</dbReference>
<dbReference type="AlphaFoldDB" id="A0A9Q9EKQ6"/>
<organism evidence="2 3">
    <name type="scientific">Septoria linicola</name>
    <dbReference type="NCBI Taxonomy" id="215465"/>
    <lineage>
        <taxon>Eukaryota</taxon>
        <taxon>Fungi</taxon>
        <taxon>Dikarya</taxon>
        <taxon>Ascomycota</taxon>
        <taxon>Pezizomycotina</taxon>
        <taxon>Dothideomycetes</taxon>
        <taxon>Dothideomycetidae</taxon>
        <taxon>Mycosphaerellales</taxon>
        <taxon>Mycosphaerellaceae</taxon>
        <taxon>Septoria</taxon>
    </lineage>
</organism>
<proteinExistence type="predicted"/>
<protein>
    <submittedName>
        <fullName evidence="2">Uncharacterized protein</fullName>
    </submittedName>
</protein>
<feature type="region of interest" description="Disordered" evidence="1">
    <location>
        <begin position="99"/>
        <end position="118"/>
    </location>
</feature>
<feature type="region of interest" description="Disordered" evidence="1">
    <location>
        <begin position="1"/>
        <end position="24"/>
    </location>
</feature>
<feature type="compositionally biased region" description="Polar residues" evidence="1">
    <location>
        <begin position="1"/>
        <end position="13"/>
    </location>
</feature>
<reference evidence="2" key="1">
    <citation type="submission" date="2022-06" db="EMBL/GenBank/DDBJ databases">
        <title>Complete genome sequences of two strains of the flax pathogen Septoria linicola.</title>
        <authorList>
            <person name="Lapalu N."/>
            <person name="Simon A."/>
            <person name="Demenou B."/>
            <person name="Paumier D."/>
            <person name="Guillot M.-P."/>
            <person name="Gout L."/>
            <person name="Valade R."/>
        </authorList>
    </citation>
    <scope>NUCLEOTIDE SEQUENCE</scope>
    <source>
        <strain evidence="2">SE15195</strain>
    </source>
</reference>
<dbReference type="OrthoDB" id="3642232at2759"/>
<gene>
    <name evidence="2" type="ORF">Slin15195_G083700</name>
</gene>
<dbReference type="EMBL" id="CP099424">
    <property type="protein sequence ID" value="USW55051.1"/>
    <property type="molecule type" value="Genomic_DNA"/>
</dbReference>
<name>A0A9Q9EKQ6_9PEZI</name>